<feature type="region of interest" description="Disordered" evidence="2">
    <location>
        <begin position="189"/>
        <end position="213"/>
    </location>
</feature>
<dbReference type="KEGG" id="nkr:NKOR_02380"/>
<evidence type="ECO:0000313" key="3">
    <source>
        <dbReference type="EMBL" id="AFS80374.1"/>
    </source>
</evidence>
<dbReference type="GO" id="GO:0007155">
    <property type="term" value="P:cell adhesion"/>
    <property type="evidence" value="ECO:0007669"/>
    <property type="project" value="InterPro"/>
</dbReference>
<keyword evidence="4" id="KW-1185">Reference proteome</keyword>
<dbReference type="AlphaFoldDB" id="K0B4M6"/>
<evidence type="ECO:0000313" key="4">
    <source>
        <dbReference type="Proteomes" id="UP000006101"/>
    </source>
</evidence>
<evidence type="ECO:0008006" key="5">
    <source>
        <dbReference type="Google" id="ProtNLM"/>
    </source>
</evidence>
<dbReference type="Pfam" id="PF22825">
    <property type="entry name" value="HpiC1-like"/>
    <property type="match status" value="1"/>
</dbReference>
<evidence type="ECO:0000256" key="2">
    <source>
        <dbReference type="SAM" id="MobiDB-lite"/>
    </source>
</evidence>
<dbReference type="Pfam" id="PF02412">
    <property type="entry name" value="TSP_3"/>
    <property type="match status" value="2"/>
</dbReference>
<feature type="region of interest" description="Disordered" evidence="2">
    <location>
        <begin position="321"/>
        <end position="356"/>
    </location>
</feature>
<sequence length="474" mass="49973">MKSLLLLITTVILFTVSGNAFALSLPVTNYSFEDPVLEDGESISPIPGWTNDGVTSFILNPVGESPLDGNNYALIKEGGSFLKQTVSTVEPNKQYVLTADVSDQSSSITDYPFVQLRISNGVDAVTVGYVITTSVFQTITATWNSSTSGSSIGNPIEISIGSVSGGDFALDNVRFDVFDIDVDTDNDGIGDSVDNCPTVSNPDQSDSDGDGIGDLCDEPIDNIGNTSVTATLLPNGDIDVVYGDPDGISNVKFLTGRAVSTTFGFCDTLLDDYWGSLSDSVVLTIEDCVDGVDPVRTDGGISGDITKWQVDLDGTVTCLEGSCLPEQPGPPSTPGNGNGNSNPPANPGIPEEIPGKGNSPFLVQTYHIILDEPITCTSISGDVFITDFNADFRQTGFDDLAIDLTLDAEIFRLSGFLDPTEYSFTTTYDSKRGLISMLGTINEGVSGAVNMDIFVNSLNAVCTGDSSFTGLEVP</sequence>
<dbReference type="InterPro" id="IPR028974">
    <property type="entry name" value="TSP_type-3_rpt"/>
</dbReference>
<dbReference type="Proteomes" id="UP000006101">
    <property type="component" value="Chromosome"/>
</dbReference>
<dbReference type="HOGENOM" id="CLU_575722_0_0_2"/>
<dbReference type="InterPro" id="IPR003367">
    <property type="entry name" value="Thrombospondin_3-like_rpt"/>
</dbReference>
<reference evidence="3 4" key="1">
    <citation type="journal article" date="2012" name="J. Bacteriol.">
        <title>Draft Genome Sequence of an Ammonia-Oxidizing Archaeon, "Candidatus Nitrosopumilus koreensis" AR1, from Marine Sediment.</title>
        <authorList>
            <person name="Park S.J."/>
            <person name="Kim J.G."/>
            <person name="Jung M.Y."/>
            <person name="Kim S.J."/>
            <person name="Cha I.T."/>
            <person name="Kwon K."/>
            <person name="Lee J.H."/>
            <person name="Rhee S.K."/>
        </authorList>
    </citation>
    <scope>NUCLEOTIDE SEQUENCE [LARGE SCALE GENOMIC DNA]</scope>
    <source>
        <strain evidence="3 4">AR1</strain>
    </source>
</reference>
<dbReference type="STRING" id="1229908.NKOR_02380"/>
<dbReference type="PATRIC" id="fig|1229908.8.peg.508"/>
<proteinExistence type="predicted"/>
<protein>
    <recommendedName>
        <fullName evidence="5">DUF642 domain-containing protein</fullName>
    </recommendedName>
</protein>
<evidence type="ECO:0000256" key="1">
    <source>
        <dbReference type="ARBA" id="ARBA00022729"/>
    </source>
</evidence>
<organism evidence="3 4">
    <name type="scientific">Candidatus Nitrosopumilus koreensis AR1</name>
    <dbReference type="NCBI Taxonomy" id="1229908"/>
    <lineage>
        <taxon>Archaea</taxon>
        <taxon>Nitrososphaerota</taxon>
        <taxon>Nitrososphaeria</taxon>
        <taxon>Nitrosopumilales</taxon>
        <taxon>Nitrosopumilaceae</taxon>
        <taxon>Nitrosopumilus</taxon>
    </lineage>
</organism>
<dbReference type="InterPro" id="IPR054720">
    <property type="entry name" value="HpiC1"/>
</dbReference>
<dbReference type="EMBL" id="CP003842">
    <property type="protein sequence ID" value="AFS80374.1"/>
    <property type="molecule type" value="Genomic_DNA"/>
</dbReference>
<dbReference type="Gene3D" id="4.10.1080.10">
    <property type="entry name" value="TSP type-3 repeat"/>
    <property type="match status" value="1"/>
</dbReference>
<dbReference type="GO" id="GO:0005509">
    <property type="term" value="F:calcium ion binding"/>
    <property type="evidence" value="ECO:0007669"/>
    <property type="project" value="InterPro"/>
</dbReference>
<name>K0B4M6_9ARCH</name>
<gene>
    <name evidence="3" type="ORF">NKOR_02380</name>
</gene>
<dbReference type="SUPFAM" id="SSF103647">
    <property type="entry name" value="TSP type-3 repeat"/>
    <property type="match status" value="1"/>
</dbReference>
<keyword evidence="1" id="KW-0732">Signal</keyword>
<accession>K0B4M6</accession>